<dbReference type="GO" id="GO:0009254">
    <property type="term" value="P:peptidoglycan turnover"/>
    <property type="evidence" value="ECO:0007669"/>
    <property type="project" value="TreeGrafter"/>
</dbReference>
<proteinExistence type="inferred from homology"/>
<name>A0A9P7BE06_9ASCO</name>
<dbReference type="InterPro" id="IPR036962">
    <property type="entry name" value="Glyco_hydro_3_N_sf"/>
</dbReference>
<keyword evidence="3" id="KW-0326">Glycosidase</keyword>
<organism evidence="5 6">
    <name type="scientific">Pichia californica</name>
    <dbReference type="NCBI Taxonomy" id="460514"/>
    <lineage>
        <taxon>Eukaryota</taxon>
        <taxon>Fungi</taxon>
        <taxon>Dikarya</taxon>
        <taxon>Ascomycota</taxon>
        <taxon>Saccharomycotina</taxon>
        <taxon>Pichiomycetes</taxon>
        <taxon>Pichiales</taxon>
        <taxon>Pichiaceae</taxon>
        <taxon>Pichia</taxon>
    </lineage>
</organism>
<keyword evidence="6" id="KW-1185">Reference proteome</keyword>
<dbReference type="GO" id="GO:0004553">
    <property type="term" value="F:hydrolase activity, hydrolyzing O-glycosyl compounds"/>
    <property type="evidence" value="ECO:0007669"/>
    <property type="project" value="InterPro"/>
</dbReference>
<protein>
    <recommendedName>
        <fullName evidence="4">Glycoside hydrolase family 3 N-terminal domain-containing protein</fullName>
    </recommendedName>
</protein>
<dbReference type="Pfam" id="PF00933">
    <property type="entry name" value="Glyco_hydro_3"/>
    <property type="match status" value="1"/>
</dbReference>
<gene>
    <name evidence="5" type="ORF">C6P40_005180</name>
</gene>
<reference evidence="5" key="1">
    <citation type="submission" date="2020-11" db="EMBL/GenBank/DDBJ databases">
        <title>Kefir isolates.</title>
        <authorList>
            <person name="Marcisauskas S."/>
            <person name="Kim Y."/>
            <person name="Blasche S."/>
        </authorList>
    </citation>
    <scope>NUCLEOTIDE SEQUENCE</scope>
    <source>
        <strain evidence="5">Olga-1</strain>
    </source>
</reference>
<dbReference type="InterPro" id="IPR001764">
    <property type="entry name" value="Glyco_hydro_3_N"/>
</dbReference>
<dbReference type="InterPro" id="IPR050226">
    <property type="entry name" value="NagZ_Beta-hexosaminidase"/>
</dbReference>
<dbReference type="SUPFAM" id="SSF51445">
    <property type="entry name" value="(Trans)glycosidases"/>
    <property type="match status" value="1"/>
</dbReference>
<keyword evidence="2" id="KW-0378">Hydrolase</keyword>
<dbReference type="Proteomes" id="UP000697127">
    <property type="component" value="Unassembled WGS sequence"/>
</dbReference>
<sequence>MAKELKSIGFSMYLGPVLDILKNTSNNFIPQMIGVRSFGYDIKSVVKYGIAAAKAFKDENMINCGKHFPGYGSATVNSNFELPMIFETAEQLMEFNLVPYQELIKNDILDSILVGGCAVPNVNNNDLHACLSPTIVTNMLRDKLKFNGVVVSECLLLEALDRNFGVVQGCISAFSVGCDLILLCNNYEIQEQAILALKSVIEDQLIDSTTIQKSIERVEKLQKRLPSWQQVIETTGFLSHDILHHHHLLSKLAYEKSITV</sequence>
<feature type="non-terminal residue" evidence="5">
    <location>
        <position position="260"/>
    </location>
</feature>
<evidence type="ECO:0000313" key="6">
    <source>
        <dbReference type="Proteomes" id="UP000697127"/>
    </source>
</evidence>
<dbReference type="AlphaFoldDB" id="A0A9P7BE06"/>
<dbReference type="PANTHER" id="PTHR30480">
    <property type="entry name" value="BETA-HEXOSAMINIDASE-RELATED"/>
    <property type="match status" value="1"/>
</dbReference>
<comment type="caution">
    <text evidence="5">The sequence shown here is derived from an EMBL/GenBank/DDBJ whole genome shotgun (WGS) entry which is preliminary data.</text>
</comment>
<evidence type="ECO:0000256" key="2">
    <source>
        <dbReference type="ARBA" id="ARBA00022801"/>
    </source>
</evidence>
<evidence type="ECO:0000313" key="5">
    <source>
        <dbReference type="EMBL" id="KAG0683663.1"/>
    </source>
</evidence>
<evidence type="ECO:0000259" key="4">
    <source>
        <dbReference type="Pfam" id="PF00933"/>
    </source>
</evidence>
<comment type="similarity">
    <text evidence="1">Belongs to the glycosyl hydrolase 3 family.</text>
</comment>
<dbReference type="Gene3D" id="3.20.20.300">
    <property type="entry name" value="Glycoside hydrolase, family 3, N-terminal domain"/>
    <property type="match status" value="1"/>
</dbReference>
<dbReference type="GO" id="GO:0005975">
    <property type="term" value="P:carbohydrate metabolic process"/>
    <property type="evidence" value="ECO:0007669"/>
    <property type="project" value="InterPro"/>
</dbReference>
<accession>A0A9P7BE06</accession>
<dbReference type="PANTHER" id="PTHR30480:SF8">
    <property type="entry name" value="PUTATIVE (AFU_ORTHOLOGUE AFUA_8G04060)-RELATED"/>
    <property type="match status" value="1"/>
</dbReference>
<dbReference type="EMBL" id="PUHW01000850">
    <property type="protein sequence ID" value="KAG0683663.1"/>
    <property type="molecule type" value="Genomic_DNA"/>
</dbReference>
<feature type="domain" description="Glycoside hydrolase family 3 N-terminal" evidence="4">
    <location>
        <begin position="1"/>
        <end position="220"/>
    </location>
</feature>
<evidence type="ECO:0000256" key="1">
    <source>
        <dbReference type="ARBA" id="ARBA00005336"/>
    </source>
</evidence>
<dbReference type="InterPro" id="IPR017853">
    <property type="entry name" value="GH"/>
</dbReference>
<evidence type="ECO:0000256" key="3">
    <source>
        <dbReference type="ARBA" id="ARBA00023295"/>
    </source>
</evidence>